<name>A0A2U1STD8_METSR</name>
<comment type="caution">
    <text evidence="1">The sequence shown here is derived from an EMBL/GenBank/DDBJ whole genome shotgun (WGS) entry which is preliminary data.</text>
</comment>
<evidence type="ECO:0000313" key="1">
    <source>
        <dbReference type="EMBL" id="PWB94884.1"/>
    </source>
</evidence>
<keyword evidence="2" id="KW-1185">Reference proteome</keyword>
<dbReference type="Proteomes" id="UP000245137">
    <property type="component" value="Unassembled WGS sequence"/>
</dbReference>
<reference evidence="1 2" key="1">
    <citation type="journal article" date="2018" name="Appl. Microbiol. Biotechnol.">
        <title>Co-cultivation of the strictly anaerobic methanogen Methanosarcina barkeri with aerobic methanotrophs in an oxygen-limited membrane bioreactor.</title>
        <authorList>
            <person name="In 't Zandt M.H."/>
            <person name="van den Bosch T.J.M."/>
            <person name="Rijkers R."/>
            <person name="van Kessel M.A.H.J."/>
            <person name="Jetten M.S.M."/>
            <person name="Welte C.U."/>
        </authorList>
    </citation>
    <scope>NUCLEOTIDE SEQUENCE [LARGE SCALE GENOMIC DNA]</scope>
    <source>
        <strain evidence="1 2">DSM 17706</strain>
    </source>
</reference>
<dbReference type="AlphaFoldDB" id="A0A2U1STD8"/>
<sequence length="135" mass="14044">MTLRILGRTHSSVMRAALSSVAALLFLLQMVGVGFAAGATADSGQFSGVVCATFKADSARASQNDSSPIESHHVGPCCILHCSSAIDGEEERVLIAILPLEMFSGAPTPLYVVDAVVAAPELRPLFPRAPPARLA</sequence>
<protein>
    <recommendedName>
        <fullName evidence="3">DUF2946 domain-containing protein</fullName>
    </recommendedName>
</protein>
<evidence type="ECO:0000313" key="2">
    <source>
        <dbReference type="Proteomes" id="UP000245137"/>
    </source>
</evidence>
<organism evidence="1 2">
    <name type="scientific">Methylosinus sporium</name>
    <dbReference type="NCBI Taxonomy" id="428"/>
    <lineage>
        <taxon>Bacteria</taxon>
        <taxon>Pseudomonadati</taxon>
        <taxon>Pseudomonadota</taxon>
        <taxon>Alphaproteobacteria</taxon>
        <taxon>Hyphomicrobiales</taxon>
        <taxon>Methylocystaceae</taxon>
        <taxon>Methylosinus</taxon>
    </lineage>
</organism>
<proteinExistence type="predicted"/>
<accession>A0A2U1STD8</accession>
<evidence type="ECO:0008006" key="3">
    <source>
        <dbReference type="Google" id="ProtNLM"/>
    </source>
</evidence>
<gene>
    <name evidence="1" type="ORF">C5689_05395</name>
</gene>
<dbReference type="EMBL" id="PUIV01000005">
    <property type="protein sequence ID" value="PWB94884.1"/>
    <property type="molecule type" value="Genomic_DNA"/>
</dbReference>